<dbReference type="EMBL" id="CM047900">
    <property type="protein sequence ID" value="KAJ0099847.1"/>
    <property type="molecule type" value="Genomic_DNA"/>
</dbReference>
<evidence type="ECO:0000313" key="2">
    <source>
        <dbReference type="Proteomes" id="UP001164250"/>
    </source>
</evidence>
<organism evidence="1 2">
    <name type="scientific">Pistacia atlantica</name>
    <dbReference type="NCBI Taxonomy" id="434234"/>
    <lineage>
        <taxon>Eukaryota</taxon>
        <taxon>Viridiplantae</taxon>
        <taxon>Streptophyta</taxon>
        <taxon>Embryophyta</taxon>
        <taxon>Tracheophyta</taxon>
        <taxon>Spermatophyta</taxon>
        <taxon>Magnoliopsida</taxon>
        <taxon>eudicotyledons</taxon>
        <taxon>Gunneridae</taxon>
        <taxon>Pentapetalae</taxon>
        <taxon>rosids</taxon>
        <taxon>malvids</taxon>
        <taxon>Sapindales</taxon>
        <taxon>Anacardiaceae</taxon>
        <taxon>Pistacia</taxon>
    </lineage>
</organism>
<proteinExistence type="predicted"/>
<keyword evidence="2" id="KW-1185">Reference proteome</keyword>
<gene>
    <name evidence="1" type="ORF">Patl1_21848</name>
</gene>
<dbReference type="Proteomes" id="UP001164250">
    <property type="component" value="Chromosome 4"/>
</dbReference>
<evidence type="ECO:0000313" key="1">
    <source>
        <dbReference type="EMBL" id="KAJ0099847.1"/>
    </source>
</evidence>
<sequence length="306" mass="33702">MDNIASKIIRASIFTFLKHFQFFTTTPLLVLLPFSASSLLSQSLLKSPSPISPSLFINIHASCFLNLSHQTILIHLFILPFTIASLLISKASTIQALSNPHKPFTSLCWPLILTQLCNLALISTIKMVAFLIFSLALSYDSIIFLSLGSVFFSGLLTNMVVIGNLALVVAAMENNSKGYLAIYKAYCMLLRKGKNLMVLVLALPANLGLGAMEALFEYRVIGVYHNSLGKISAFIAFEGILIAYLYSLLLVLDTIACCLFYKSCLEDDDQSDDDVVFVQRKSTLEVLPWNGLFGEATVGDQSWKCT</sequence>
<comment type="caution">
    <text evidence="1">The sequence shown here is derived from an EMBL/GenBank/DDBJ whole genome shotgun (WGS) entry which is preliminary data.</text>
</comment>
<protein>
    <submittedName>
        <fullName evidence="1">Uncharacterized protein</fullName>
    </submittedName>
</protein>
<name>A0ACC1BLW2_9ROSI</name>
<accession>A0ACC1BLW2</accession>
<reference evidence="2" key="1">
    <citation type="journal article" date="2023" name="G3 (Bethesda)">
        <title>Genome assembly and association tests identify interacting loci associated with vigor, precocity, and sex in interspecific pistachio rootstocks.</title>
        <authorList>
            <person name="Palmer W."/>
            <person name="Jacygrad E."/>
            <person name="Sagayaradj S."/>
            <person name="Cavanaugh K."/>
            <person name="Han R."/>
            <person name="Bertier L."/>
            <person name="Beede B."/>
            <person name="Kafkas S."/>
            <person name="Golino D."/>
            <person name="Preece J."/>
            <person name="Michelmore R."/>
        </authorList>
    </citation>
    <scope>NUCLEOTIDE SEQUENCE [LARGE SCALE GENOMIC DNA]</scope>
</reference>